<sequence length="331" mass="39380">MKLTRILSDRHYNIWPSWHIVYEWENEISSSLNLQITNSPKTNNFFYRKFKNIDNRMFNGKLNDLLYEMLNPTPELSLYFEMLPTLFKSFSNNTKTIPVIVDFFDKSNIELFKKTYKQCPCLLITSLEVLNFLQENHFRNKLIHFPMSLPSIYKLEPDQWFEKKYDIVLAGRTNPILWKYLKQYETQHPEIEYLQQIQQNGELYYRSNKRGIIGKVHSRQDYINLIRSGKISFYATPGIDGGEKRTNGFNPVTPRLFELLSAGCHIIARYPKNIETDFYQLETICPSINSYDEFEKHLKIALKSIQPIKKNSEYLLKHYTATRIELLKEIK</sequence>
<organism evidence="1 2">
    <name type="scientific">Gillisia mitskevichiae</name>
    <dbReference type="NCBI Taxonomy" id="270921"/>
    <lineage>
        <taxon>Bacteria</taxon>
        <taxon>Pseudomonadati</taxon>
        <taxon>Bacteroidota</taxon>
        <taxon>Flavobacteriia</taxon>
        <taxon>Flavobacteriales</taxon>
        <taxon>Flavobacteriaceae</taxon>
        <taxon>Gillisia</taxon>
    </lineage>
</organism>
<protein>
    <recommendedName>
        <fullName evidence="3">Glycosyl transferase family 1</fullName>
    </recommendedName>
</protein>
<proteinExistence type="predicted"/>
<evidence type="ECO:0000313" key="1">
    <source>
        <dbReference type="EMBL" id="RKS45125.1"/>
    </source>
</evidence>
<evidence type="ECO:0008006" key="3">
    <source>
        <dbReference type="Google" id="ProtNLM"/>
    </source>
</evidence>
<name>A0A495P560_9FLAO</name>
<accession>A0A495P560</accession>
<keyword evidence="2" id="KW-1185">Reference proteome</keyword>
<dbReference type="Proteomes" id="UP000276282">
    <property type="component" value="Unassembled WGS sequence"/>
</dbReference>
<comment type="caution">
    <text evidence="1">The sequence shown here is derived from an EMBL/GenBank/DDBJ whole genome shotgun (WGS) entry which is preliminary data.</text>
</comment>
<dbReference type="AlphaFoldDB" id="A0A495P560"/>
<reference evidence="1 2" key="1">
    <citation type="submission" date="2018-10" db="EMBL/GenBank/DDBJ databases">
        <title>Genomic Encyclopedia of Archaeal and Bacterial Type Strains, Phase II (KMG-II): from individual species to whole genera.</title>
        <authorList>
            <person name="Goeker M."/>
        </authorList>
    </citation>
    <scope>NUCLEOTIDE SEQUENCE [LARGE SCALE GENOMIC DNA]</scope>
    <source>
        <strain evidence="1 2">DSM 19839</strain>
    </source>
</reference>
<dbReference type="EMBL" id="RBLG01000004">
    <property type="protein sequence ID" value="RKS45125.1"/>
    <property type="molecule type" value="Genomic_DNA"/>
</dbReference>
<evidence type="ECO:0000313" key="2">
    <source>
        <dbReference type="Proteomes" id="UP000276282"/>
    </source>
</evidence>
<gene>
    <name evidence="1" type="ORF">BC962_2801</name>
</gene>